<dbReference type="EMBL" id="ML119052">
    <property type="protein sequence ID" value="ROT40410.1"/>
    <property type="molecule type" value="Genomic_DNA"/>
</dbReference>
<evidence type="ECO:0000256" key="1">
    <source>
        <dbReference type="SAM" id="MobiDB-lite"/>
    </source>
</evidence>
<accession>A0A3N2Q0Z4</accession>
<keyword evidence="2" id="KW-1133">Transmembrane helix</keyword>
<dbReference type="OrthoDB" id="3557178at2759"/>
<dbReference type="Proteomes" id="UP000272025">
    <property type="component" value="Unassembled WGS sequence"/>
</dbReference>
<evidence type="ECO:0000313" key="3">
    <source>
        <dbReference type="EMBL" id="ROT40410.1"/>
    </source>
</evidence>
<dbReference type="AlphaFoldDB" id="A0A3N2Q0Z4"/>
<evidence type="ECO:0000313" key="4">
    <source>
        <dbReference type="Proteomes" id="UP000272025"/>
    </source>
</evidence>
<evidence type="ECO:0000256" key="2">
    <source>
        <dbReference type="SAM" id="Phobius"/>
    </source>
</evidence>
<feature type="transmembrane region" description="Helical" evidence="2">
    <location>
        <begin position="158"/>
        <end position="181"/>
    </location>
</feature>
<organism evidence="3 4">
    <name type="scientific">Sodiomyces alkalinus (strain CBS 110278 / VKM F-3762 / F11)</name>
    <name type="common">Alkaliphilic filamentous fungus</name>
    <dbReference type="NCBI Taxonomy" id="1314773"/>
    <lineage>
        <taxon>Eukaryota</taxon>
        <taxon>Fungi</taxon>
        <taxon>Dikarya</taxon>
        <taxon>Ascomycota</taxon>
        <taxon>Pezizomycotina</taxon>
        <taxon>Sordariomycetes</taxon>
        <taxon>Hypocreomycetidae</taxon>
        <taxon>Glomerellales</taxon>
        <taxon>Plectosphaerellaceae</taxon>
        <taxon>Sodiomyces</taxon>
    </lineage>
</organism>
<protein>
    <submittedName>
        <fullName evidence="3">Uncharacterized protein</fullName>
    </submittedName>
</protein>
<gene>
    <name evidence="3" type="ORF">SODALDRAFT_330129</name>
</gene>
<keyword evidence="2" id="KW-0472">Membrane</keyword>
<keyword evidence="2" id="KW-0812">Transmembrane</keyword>
<name>A0A3N2Q0Z4_SODAK</name>
<feature type="region of interest" description="Disordered" evidence="1">
    <location>
        <begin position="200"/>
        <end position="332"/>
    </location>
</feature>
<feature type="compositionally biased region" description="Pro residues" evidence="1">
    <location>
        <begin position="119"/>
        <end position="128"/>
    </location>
</feature>
<keyword evidence="4" id="KW-1185">Reference proteome</keyword>
<sequence length="332" mass="35527">MADSLPSPTEHNFETESNFMGWFLHPTSTEAILCLGDGEHFETSGRFAACCLHEPCPMPTLCSANTLSFNNADIMDCGTDFSCVTMTLYQTPGSEGYPTANIMCGVHWAAHTIYRHLPPEPTTSPDPSPSTDSHLTSQAPTSLGSGSNHSNDDSPNQAWIAGAVVGPLGAIAAILFVIWWWRRRIDKKQDQVAQAAAAAEVEGGGGAEGGGSFTSGLLGPQKMESDQGTTWSSRHTASNRTSPAYLHGKYQSVPNSSTSPGFMMPYHSSARYQPAQPSPPPPHIYRDATPTELDSGLHGQGHAASELLTGQMYTYTPELSGPTLSELPDTRR</sequence>
<dbReference type="RefSeq" id="XP_028468216.1">
    <property type="nucleotide sequence ID" value="XM_028611133.1"/>
</dbReference>
<proteinExistence type="predicted"/>
<dbReference type="GeneID" id="39579611"/>
<feature type="compositionally biased region" description="Polar residues" evidence="1">
    <location>
        <begin position="138"/>
        <end position="154"/>
    </location>
</feature>
<feature type="compositionally biased region" description="Polar residues" evidence="1">
    <location>
        <begin position="226"/>
        <end position="242"/>
    </location>
</feature>
<feature type="compositionally biased region" description="Gly residues" evidence="1">
    <location>
        <begin position="202"/>
        <end position="213"/>
    </location>
</feature>
<feature type="region of interest" description="Disordered" evidence="1">
    <location>
        <begin position="117"/>
        <end position="154"/>
    </location>
</feature>
<dbReference type="STRING" id="1314773.A0A3N2Q0Z4"/>
<reference evidence="3 4" key="1">
    <citation type="journal article" date="2018" name="Mol. Ecol.">
        <title>The obligate alkalophilic soda-lake fungus Sodiomyces alkalinus has shifted to a protein diet.</title>
        <authorList>
            <person name="Grum-Grzhimaylo A.A."/>
            <person name="Falkoski D.L."/>
            <person name="van den Heuvel J."/>
            <person name="Valero-Jimenez C.A."/>
            <person name="Min B."/>
            <person name="Choi I.G."/>
            <person name="Lipzen A."/>
            <person name="Daum C.G."/>
            <person name="Aanen D.K."/>
            <person name="Tsang A."/>
            <person name="Henrissat B."/>
            <person name="Bilanenko E.N."/>
            <person name="de Vries R.P."/>
            <person name="van Kan J.A.L."/>
            <person name="Grigoriev I.V."/>
            <person name="Debets A.J.M."/>
        </authorList>
    </citation>
    <scope>NUCLEOTIDE SEQUENCE [LARGE SCALE GENOMIC DNA]</scope>
    <source>
        <strain evidence="3 4">F11</strain>
    </source>
</reference>